<comment type="caution">
    <text evidence="2">The sequence shown here is derived from an EMBL/GenBank/DDBJ whole genome shotgun (WGS) entry which is preliminary data.</text>
</comment>
<evidence type="ECO:0000313" key="3">
    <source>
        <dbReference type="Proteomes" id="UP001341840"/>
    </source>
</evidence>
<dbReference type="Proteomes" id="UP001341840">
    <property type="component" value="Unassembled WGS sequence"/>
</dbReference>
<name>A0ABU6V964_9FABA</name>
<dbReference type="EMBL" id="JASCZI010151129">
    <property type="protein sequence ID" value="MED6169924.1"/>
    <property type="molecule type" value="Genomic_DNA"/>
</dbReference>
<evidence type="ECO:0000313" key="2">
    <source>
        <dbReference type="EMBL" id="MED6169924.1"/>
    </source>
</evidence>
<organism evidence="2 3">
    <name type="scientific">Stylosanthes scabra</name>
    <dbReference type="NCBI Taxonomy" id="79078"/>
    <lineage>
        <taxon>Eukaryota</taxon>
        <taxon>Viridiplantae</taxon>
        <taxon>Streptophyta</taxon>
        <taxon>Embryophyta</taxon>
        <taxon>Tracheophyta</taxon>
        <taxon>Spermatophyta</taxon>
        <taxon>Magnoliopsida</taxon>
        <taxon>eudicotyledons</taxon>
        <taxon>Gunneridae</taxon>
        <taxon>Pentapetalae</taxon>
        <taxon>rosids</taxon>
        <taxon>fabids</taxon>
        <taxon>Fabales</taxon>
        <taxon>Fabaceae</taxon>
        <taxon>Papilionoideae</taxon>
        <taxon>50 kb inversion clade</taxon>
        <taxon>dalbergioids sensu lato</taxon>
        <taxon>Dalbergieae</taxon>
        <taxon>Pterocarpus clade</taxon>
        <taxon>Stylosanthes</taxon>
    </lineage>
</organism>
<keyword evidence="1" id="KW-0472">Membrane</keyword>
<accession>A0ABU6V964</accession>
<proteinExistence type="predicted"/>
<protein>
    <submittedName>
        <fullName evidence="2">Uncharacterized protein</fullName>
    </submittedName>
</protein>
<reference evidence="2 3" key="1">
    <citation type="journal article" date="2023" name="Plants (Basel)">
        <title>Bridging the Gap: Combining Genomics and Transcriptomics Approaches to Understand Stylosanthes scabra, an Orphan Legume from the Brazilian Caatinga.</title>
        <authorList>
            <person name="Ferreira-Neto J.R.C."/>
            <person name="da Silva M.D."/>
            <person name="Binneck E."/>
            <person name="de Melo N.F."/>
            <person name="da Silva R.H."/>
            <person name="de Melo A.L.T.M."/>
            <person name="Pandolfi V."/>
            <person name="Bustamante F.O."/>
            <person name="Brasileiro-Vidal A.C."/>
            <person name="Benko-Iseppon A.M."/>
        </authorList>
    </citation>
    <scope>NUCLEOTIDE SEQUENCE [LARGE SCALE GENOMIC DNA]</scope>
    <source>
        <tissue evidence="2">Leaves</tissue>
    </source>
</reference>
<evidence type="ECO:0000256" key="1">
    <source>
        <dbReference type="SAM" id="Phobius"/>
    </source>
</evidence>
<feature type="transmembrane region" description="Helical" evidence="1">
    <location>
        <begin position="89"/>
        <end position="110"/>
    </location>
</feature>
<gene>
    <name evidence="2" type="ORF">PIB30_119163</name>
</gene>
<keyword evidence="3" id="KW-1185">Reference proteome</keyword>
<keyword evidence="1" id="KW-1133">Transmembrane helix</keyword>
<keyword evidence="1" id="KW-0812">Transmembrane</keyword>
<sequence>MMGRHPSKLLQIFRVSPISRFNQQHFFFTITTSYKCSKLKLDHVKSHLALKLKNTLQQQTGKLFFHSHGFNLNAPPNFLRKYHRFSGSYLSIGSILGVSIASASVIAHAMDGEPDI</sequence>